<dbReference type="PROSITE" id="PS50110">
    <property type="entry name" value="RESPONSE_REGULATORY"/>
    <property type="match status" value="1"/>
</dbReference>
<dbReference type="SUPFAM" id="SSF52172">
    <property type="entry name" value="CheY-like"/>
    <property type="match status" value="1"/>
</dbReference>
<dbReference type="EMBL" id="BAABBR010000001">
    <property type="protein sequence ID" value="GAA4034581.1"/>
    <property type="molecule type" value="Genomic_DNA"/>
</dbReference>
<comment type="caution">
    <text evidence="3">The sequence shown here is derived from an EMBL/GenBank/DDBJ whole genome shotgun (WGS) entry which is preliminary data.</text>
</comment>
<sequence length="117" mass="12573">MAEPRRLLLVEDEPVIAFALEDIVLDMGFEVVGPVYRLAEGLVAAAGEEFEGAILDVNLNEQTSYPIAAVLAERGIPFLFATGYAEGGIDWPGDAPVIAKPYSREQLAAALRLLFPA</sequence>
<proteinExistence type="predicted"/>
<protein>
    <submittedName>
        <fullName evidence="3">Response regulator</fullName>
    </submittedName>
</protein>
<dbReference type="Gene3D" id="3.40.50.2300">
    <property type="match status" value="1"/>
</dbReference>
<reference evidence="4" key="1">
    <citation type="journal article" date="2019" name="Int. J. Syst. Evol. Microbiol.">
        <title>The Global Catalogue of Microorganisms (GCM) 10K type strain sequencing project: providing services to taxonomists for standard genome sequencing and annotation.</title>
        <authorList>
            <consortium name="The Broad Institute Genomics Platform"/>
            <consortium name="The Broad Institute Genome Sequencing Center for Infectious Disease"/>
            <person name="Wu L."/>
            <person name="Ma J."/>
        </authorList>
    </citation>
    <scope>NUCLEOTIDE SEQUENCE [LARGE SCALE GENOMIC DNA]</scope>
    <source>
        <strain evidence="4">JCM 17564</strain>
    </source>
</reference>
<feature type="domain" description="Response regulatory" evidence="2">
    <location>
        <begin position="6"/>
        <end position="115"/>
    </location>
</feature>
<keyword evidence="1" id="KW-0597">Phosphoprotein</keyword>
<dbReference type="InterPro" id="IPR001789">
    <property type="entry name" value="Sig_transdc_resp-reg_receiver"/>
</dbReference>
<accession>A0ABP7U218</accession>
<feature type="modified residue" description="4-aspartylphosphate" evidence="1">
    <location>
        <position position="56"/>
    </location>
</feature>
<dbReference type="InterPro" id="IPR011006">
    <property type="entry name" value="CheY-like_superfamily"/>
</dbReference>
<evidence type="ECO:0000256" key="1">
    <source>
        <dbReference type="PROSITE-ProRule" id="PRU00169"/>
    </source>
</evidence>
<dbReference type="Proteomes" id="UP001424459">
    <property type="component" value="Unassembled WGS sequence"/>
</dbReference>
<evidence type="ECO:0000313" key="3">
    <source>
        <dbReference type="EMBL" id="GAA4034581.1"/>
    </source>
</evidence>
<organism evidence="3 4">
    <name type="scientific">Sphingomonas rosea</name>
    <dbReference type="NCBI Taxonomy" id="335605"/>
    <lineage>
        <taxon>Bacteria</taxon>
        <taxon>Pseudomonadati</taxon>
        <taxon>Pseudomonadota</taxon>
        <taxon>Alphaproteobacteria</taxon>
        <taxon>Sphingomonadales</taxon>
        <taxon>Sphingomonadaceae</taxon>
        <taxon>Sphingomonas</taxon>
    </lineage>
</organism>
<dbReference type="RefSeq" id="WP_344696258.1">
    <property type="nucleotide sequence ID" value="NZ_BAABBR010000001.1"/>
</dbReference>
<gene>
    <name evidence="3" type="ORF">GCM10022281_13410</name>
</gene>
<keyword evidence="4" id="KW-1185">Reference proteome</keyword>
<name>A0ABP7U218_9SPHN</name>
<evidence type="ECO:0000313" key="4">
    <source>
        <dbReference type="Proteomes" id="UP001424459"/>
    </source>
</evidence>
<evidence type="ECO:0000259" key="2">
    <source>
        <dbReference type="PROSITE" id="PS50110"/>
    </source>
</evidence>
<dbReference type="SMART" id="SM00448">
    <property type="entry name" value="REC"/>
    <property type="match status" value="1"/>
</dbReference>